<dbReference type="PANTHER" id="PTHR44591:SF3">
    <property type="entry name" value="RESPONSE REGULATORY DOMAIN-CONTAINING PROTEIN"/>
    <property type="match status" value="1"/>
</dbReference>
<dbReference type="EMBL" id="PEWV01000071">
    <property type="protein sequence ID" value="PIU41164.1"/>
    <property type="molecule type" value="Genomic_DNA"/>
</dbReference>
<dbReference type="SMART" id="SM00448">
    <property type="entry name" value="REC"/>
    <property type="match status" value="1"/>
</dbReference>
<name>A0A2J0KUZ9_9BACT</name>
<feature type="domain" description="Response regulatory" evidence="3">
    <location>
        <begin position="4"/>
        <end position="120"/>
    </location>
</feature>
<dbReference type="InterPro" id="IPR011006">
    <property type="entry name" value="CheY-like_superfamily"/>
</dbReference>
<sequence>MSKKILVIDDDDQDRKAMTIALQRDGYDEVTSAKNGAQGFEIVKSFKPDIIVIDVVLKDIDGFDLCRQIKLLEGFNGKIIMVTGHLDAVNAKKARKSGTDELLEKTLDFENINQTINNLFRQ</sequence>
<gene>
    <name evidence="4" type="ORF">COS99_07440</name>
</gene>
<reference evidence="4 5" key="1">
    <citation type="submission" date="2017-09" db="EMBL/GenBank/DDBJ databases">
        <title>Depth-based differentiation of microbial function through sediment-hosted aquifers and enrichment of novel symbionts in the deep terrestrial subsurface.</title>
        <authorList>
            <person name="Probst A.J."/>
            <person name="Ladd B."/>
            <person name="Jarett J.K."/>
            <person name="Geller-Mcgrath D.E."/>
            <person name="Sieber C.M."/>
            <person name="Emerson J.B."/>
            <person name="Anantharaman K."/>
            <person name="Thomas B.C."/>
            <person name="Malmstrom R."/>
            <person name="Stieglmeier M."/>
            <person name="Klingl A."/>
            <person name="Woyke T."/>
            <person name="Ryan C.M."/>
            <person name="Banfield J.F."/>
        </authorList>
    </citation>
    <scope>NUCLEOTIDE SEQUENCE [LARGE SCALE GENOMIC DNA]</scope>
    <source>
        <strain evidence="4">CG07_land_8_20_14_0_80_42_15</strain>
    </source>
</reference>
<dbReference type="CDD" id="cd00156">
    <property type="entry name" value="REC"/>
    <property type="match status" value="1"/>
</dbReference>
<dbReference type="GO" id="GO:0000160">
    <property type="term" value="P:phosphorelay signal transduction system"/>
    <property type="evidence" value="ECO:0007669"/>
    <property type="project" value="InterPro"/>
</dbReference>
<organism evidence="4 5">
    <name type="scientific">Candidatus Aquitaenariimonas noxiae</name>
    <dbReference type="NCBI Taxonomy" id="1974741"/>
    <lineage>
        <taxon>Bacteria</taxon>
        <taxon>Pseudomonadati</taxon>
        <taxon>Candidatus Omnitrophota</taxon>
        <taxon>Candidatus Aquitaenariimonas</taxon>
    </lineage>
</organism>
<evidence type="ECO:0000313" key="5">
    <source>
        <dbReference type="Proteomes" id="UP000230052"/>
    </source>
</evidence>
<dbReference type="SUPFAM" id="SSF52172">
    <property type="entry name" value="CheY-like"/>
    <property type="match status" value="1"/>
</dbReference>
<dbReference type="Gene3D" id="3.40.50.2300">
    <property type="match status" value="1"/>
</dbReference>
<keyword evidence="1 2" id="KW-0597">Phosphoprotein</keyword>
<dbReference type="Pfam" id="PF00072">
    <property type="entry name" value="Response_reg"/>
    <property type="match status" value="1"/>
</dbReference>
<evidence type="ECO:0000256" key="1">
    <source>
        <dbReference type="ARBA" id="ARBA00022553"/>
    </source>
</evidence>
<evidence type="ECO:0000313" key="4">
    <source>
        <dbReference type="EMBL" id="PIU41164.1"/>
    </source>
</evidence>
<dbReference type="PANTHER" id="PTHR44591">
    <property type="entry name" value="STRESS RESPONSE REGULATOR PROTEIN 1"/>
    <property type="match status" value="1"/>
</dbReference>
<feature type="modified residue" description="4-aspartylphosphate" evidence="2">
    <location>
        <position position="54"/>
    </location>
</feature>
<dbReference type="Proteomes" id="UP000230052">
    <property type="component" value="Unassembled WGS sequence"/>
</dbReference>
<comment type="caution">
    <text evidence="4">The sequence shown here is derived from an EMBL/GenBank/DDBJ whole genome shotgun (WGS) entry which is preliminary data.</text>
</comment>
<accession>A0A2J0KUZ9</accession>
<proteinExistence type="predicted"/>
<dbReference type="InterPro" id="IPR050595">
    <property type="entry name" value="Bact_response_regulator"/>
</dbReference>
<protein>
    <recommendedName>
        <fullName evidence="3">Response regulatory domain-containing protein</fullName>
    </recommendedName>
</protein>
<dbReference type="InterPro" id="IPR001789">
    <property type="entry name" value="Sig_transdc_resp-reg_receiver"/>
</dbReference>
<dbReference type="AlphaFoldDB" id="A0A2J0KUZ9"/>
<evidence type="ECO:0000256" key="2">
    <source>
        <dbReference type="PROSITE-ProRule" id="PRU00169"/>
    </source>
</evidence>
<evidence type="ECO:0000259" key="3">
    <source>
        <dbReference type="PROSITE" id="PS50110"/>
    </source>
</evidence>
<dbReference type="PROSITE" id="PS50110">
    <property type="entry name" value="RESPONSE_REGULATORY"/>
    <property type="match status" value="1"/>
</dbReference>